<dbReference type="InterPro" id="IPR011047">
    <property type="entry name" value="Quinoprotein_ADH-like_sf"/>
</dbReference>
<evidence type="ECO:0000256" key="1">
    <source>
        <dbReference type="SAM" id="Phobius"/>
    </source>
</evidence>
<dbReference type="SUPFAM" id="SSF50998">
    <property type="entry name" value="Quinoprotein alcohol dehydrogenase-like"/>
    <property type="match status" value="1"/>
</dbReference>
<dbReference type="OrthoDB" id="98274at2157"/>
<sequence>METTTFHYPRRSAKYVILILLLALTIPFFAGCTDRGHRDLTLDTWILKTNSDGSLQWTAFVDGDPNGRGQAMIQTRDGGYAITGTGTNADVNGPVPRIVTLDRDGNVISTMTFGTSPDYGSSLVEAPDGGYVVATYSGFLTRVDENRNTLWSTPLGGGSDWWKVVGAPGGGYAAAGDARIVRVGEDGKIAWTAAFETDRNVDTIAAIPSGGFIAGGTARADVWVARLDAGGNTVWDETLGSRSRDDLYVVRISPAGTYDLVYGTVQDAGNETADGRFTETTEASLAAVDGRLIGERPLNASRVVVATEDGGYAYAGFIVPEFIGLQPQGYPGSPLHVVRLDDEGMVAWDASYDIGDDRSVVSIIRTSDDGVAVLGSVYDF</sequence>
<organism evidence="2 3">
    <name type="scientific">Methanoculleus chikugoensis</name>
    <dbReference type="NCBI Taxonomy" id="118126"/>
    <lineage>
        <taxon>Archaea</taxon>
        <taxon>Methanobacteriati</taxon>
        <taxon>Methanobacteriota</taxon>
        <taxon>Stenosarchaea group</taxon>
        <taxon>Methanomicrobia</taxon>
        <taxon>Methanomicrobiales</taxon>
        <taxon>Methanomicrobiaceae</taxon>
        <taxon>Methanoculleus</taxon>
    </lineage>
</organism>
<keyword evidence="1" id="KW-0472">Membrane</keyword>
<protein>
    <submittedName>
        <fullName evidence="2">Uncharacterized protein</fullName>
    </submittedName>
</protein>
<dbReference type="RefSeq" id="WP_143727196.1">
    <property type="nucleotide sequence ID" value="NZ_FMID01000017.1"/>
</dbReference>
<keyword evidence="1" id="KW-1133">Transmembrane helix</keyword>
<keyword evidence="1" id="KW-0812">Transmembrane</keyword>
<name>A0A1M4MIH2_9EURY</name>
<evidence type="ECO:0000313" key="3">
    <source>
        <dbReference type="Proteomes" id="UP000184671"/>
    </source>
</evidence>
<gene>
    <name evidence="2" type="ORF">L21_0588</name>
</gene>
<evidence type="ECO:0000313" key="2">
    <source>
        <dbReference type="EMBL" id="SCL74705.1"/>
    </source>
</evidence>
<dbReference type="STRING" id="118126.L21_0588"/>
<feature type="transmembrane region" description="Helical" evidence="1">
    <location>
        <begin position="12"/>
        <end position="30"/>
    </location>
</feature>
<proteinExistence type="predicted"/>
<accession>A0A1M4MIH2</accession>
<dbReference type="AlphaFoldDB" id="A0A1M4MIH2"/>
<reference evidence="2 3" key="1">
    <citation type="submission" date="2016-08" db="EMBL/GenBank/DDBJ databases">
        <authorList>
            <person name="Seilhamer J.J."/>
        </authorList>
    </citation>
    <scope>NUCLEOTIDE SEQUENCE [LARGE SCALE GENOMIC DNA]</scope>
    <source>
        <strain evidence="2">L21-II-0</strain>
    </source>
</reference>
<dbReference type="PANTHER" id="PTHR42754">
    <property type="entry name" value="ENDOGLUCANASE"/>
    <property type="match status" value="1"/>
</dbReference>
<dbReference type="PANTHER" id="PTHR42754:SF1">
    <property type="entry name" value="LIPOPROTEIN"/>
    <property type="match status" value="1"/>
</dbReference>
<dbReference type="Proteomes" id="UP000184671">
    <property type="component" value="Unassembled WGS sequence"/>
</dbReference>
<dbReference type="EMBL" id="FMID01000017">
    <property type="protein sequence ID" value="SCL74705.1"/>
    <property type="molecule type" value="Genomic_DNA"/>
</dbReference>